<dbReference type="AlphaFoldDB" id="A0A2P6MJ60"/>
<evidence type="ECO:0000313" key="2">
    <source>
        <dbReference type="EMBL" id="PRO66293.1"/>
    </source>
</evidence>
<dbReference type="SUPFAM" id="SSF82549">
    <property type="entry name" value="DAK1/DegV-like"/>
    <property type="match status" value="1"/>
</dbReference>
<comment type="caution">
    <text evidence="2">The sequence shown here is derived from an EMBL/GenBank/DDBJ whole genome shotgun (WGS) entry which is preliminary data.</text>
</comment>
<dbReference type="Proteomes" id="UP000243650">
    <property type="component" value="Unassembled WGS sequence"/>
</dbReference>
<dbReference type="Gene3D" id="3.30.1180.10">
    <property type="match status" value="1"/>
</dbReference>
<keyword evidence="3" id="KW-1185">Reference proteome</keyword>
<organism evidence="2 3">
    <name type="scientific">Alkalicoccus urumqiensis</name>
    <name type="common">Bacillus urumqiensis</name>
    <dbReference type="NCBI Taxonomy" id="1548213"/>
    <lineage>
        <taxon>Bacteria</taxon>
        <taxon>Bacillati</taxon>
        <taxon>Bacillota</taxon>
        <taxon>Bacilli</taxon>
        <taxon>Bacillales</taxon>
        <taxon>Bacillaceae</taxon>
        <taxon>Alkalicoccus</taxon>
    </lineage>
</organism>
<dbReference type="InterPro" id="IPR003797">
    <property type="entry name" value="DegV"/>
</dbReference>
<dbReference type="NCBIfam" id="TIGR00762">
    <property type="entry name" value="DegV"/>
    <property type="match status" value="1"/>
</dbReference>
<proteinExistence type="predicted"/>
<gene>
    <name evidence="2" type="ORF">C6I21_05685</name>
</gene>
<dbReference type="PROSITE" id="PS51482">
    <property type="entry name" value="DEGV"/>
    <property type="match status" value="1"/>
</dbReference>
<evidence type="ECO:0000256" key="1">
    <source>
        <dbReference type="ARBA" id="ARBA00023121"/>
    </source>
</evidence>
<dbReference type="GO" id="GO:0008289">
    <property type="term" value="F:lipid binding"/>
    <property type="evidence" value="ECO:0007669"/>
    <property type="project" value="UniProtKB-KW"/>
</dbReference>
<dbReference type="RefSeq" id="WP_105958483.1">
    <property type="nucleotide sequence ID" value="NZ_PVNS01000004.1"/>
</dbReference>
<protein>
    <submittedName>
        <fullName evidence="2">DegV family protein</fullName>
    </submittedName>
</protein>
<dbReference type="PANTHER" id="PTHR33434:SF2">
    <property type="entry name" value="FATTY ACID-BINDING PROTEIN TM_1468"/>
    <property type="match status" value="1"/>
</dbReference>
<dbReference type="InterPro" id="IPR050270">
    <property type="entry name" value="DegV_domain_contain"/>
</dbReference>
<dbReference type="PANTHER" id="PTHR33434">
    <property type="entry name" value="DEGV DOMAIN-CONTAINING PROTEIN DR_1986-RELATED"/>
    <property type="match status" value="1"/>
</dbReference>
<dbReference type="Pfam" id="PF02645">
    <property type="entry name" value="DegV"/>
    <property type="match status" value="1"/>
</dbReference>
<dbReference type="Gene3D" id="3.40.50.10170">
    <property type="match status" value="1"/>
</dbReference>
<accession>A0A2P6MJ60</accession>
<dbReference type="EMBL" id="PVNS01000004">
    <property type="protein sequence ID" value="PRO66293.1"/>
    <property type="molecule type" value="Genomic_DNA"/>
</dbReference>
<dbReference type="InterPro" id="IPR043168">
    <property type="entry name" value="DegV_C"/>
</dbReference>
<dbReference type="OrthoDB" id="1638652at2"/>
<sequence length="288" mass="31851">MTKVAWVTDSTAYLPEDLIKHPDVYVLPLGITFGTEVLEDGIDITTTQLYTRLKESKEVPKTSQPPAGAFASLYEELKKNYDSAIAVHISGNLSGTLESSRQGADIAAFPVRFIDSRSMSYAMTTLIYQGMQLLETGAELDEVEQKLNENAARSESYILLGSLEQFYKGGRMSGAQYLIGNLLKIKPIITIDSAGTFQLFQKVRSEKKALRRMMDLLAEAYEDGRMKSMQVLHGNIPQKAAEVKQMIHERYPDLHVTMGEISSTIAVHAGEGTLAFLWQNKSGSKSTG</sequence>
<evidence type="ECO:0000313" key="3">
    <source>
        <dbReference type="Proteomes" id="UP000243650"/>
    </source>
</evidence>
<reference evidence="2 3" key="1">
    <citation type="submission" date="2018-03" db="EMBL/GenBank/DDBJ databases">
        <title>Bacillus urumqiensis sp. nov., a moderately haloalkaliphilic bacterium isolated from a salt lake.</title>
        <authorList>
            <person name="Zhao B."/>
            <person name="Liao Z."/>
        </authorList>
    </citation>
    <scope>NUCLEOTIDE SEQUENCE [LARGE SCALE GENOMIC DNA]</scope>
    <source>
        <strain evidence="2 3">BZ-SZ-XJ18</strain>
    </source>
</reference>
<keyword evidence="1" id="KW-0446">Lipid-binding</keyword>
<name>A0A2P6MJ60_ALKUR</name>